<feature type="signal peptide" evidence="10">
    <location>
        <begin position="1"/>
        <end position="28"/>
    </location>
</feature>
<keyword evidence="7 8" id="KW-0998">Cell outer membrane</keyword>
<evidence type="ECO:0000313" key="13">
    <source>
        <dbReference type="EMBL" id="SHH65076.1"/>
    </source>
</evidence>
<evidence type="ECO:0000256" key="9">
    <source>
        <dbReference type="RuleBase" id="RU003357"/>
    </source>
</evidence>
<dbReference type="AlphaFoldDB" id="A0A1M5UQB8"/>
<feature type="chain" id="PRO_5012861432" evidence="10">
    <location>
        <begin position="29"/>
        <end position="1049"/>
    </location>
</feature>
<comment type="subcellular location">
    <subcellularLocation>
        <location evidence="1 8">Cell outer membrane</location>
        <topology evidence="1 8">Multi-pass membrane protein</topology>
    </subcellularLocation>
</comment>
<dbReference type="PROSITE" id="PS52016">
    <property type="entry name" value="TONB_DEPENDENT_REC_3"/>
    <property type="match status" value="1"/>
</dbReference>
<evidence type="ECO:0000313" key="14">
    <source>
        <dbReference type="Proteomes" id="UP000184212"/>
    </source>
</evidence>
<dbReference type="Proteomes" id="UP000184212">
    <property type="component" value="Unassembled WGS sequence"/>
</dbReference>
<dbReference type="EMBL" id="FQWQ01000003">
    <property type="protein sequence ID" value="SHH65076.1"/>
    <property type="molecule type" value="Genomic_DNA"/>
</dbReference>
<dbReference type="Pfam" id="PF07715">
    <property type="entry name" value="Plug"/>
    <property type="match status" value="1"/>
</dbReference>
<dbReference type="RefSeq" id="WP_073139216.1">
    <property type="nucleotide sequence ID" value="NZ_FQWQ01000003.1"/>
</dbReference>
<feature type="domain" description="TonB-dependent receptor-like beta-barrel" evidence="11">
    <location>
        <begin position="460"/>
        <end position="1005"/>
    </location>
</feature>
<keyword evidence="2 8" id="KW-0813">Transport</keyword>
<organism evidence="13 14">
    <name type="scientific">Chryseolinea serpens</name>
    <dbReference type="NCBI Taxonomy" id="947013"/>
    <lineage>
        <taxon>Bacteria</taxon>
        <taxon>Pseudomonadati</taxon>
        <taxon>Bacteroidota</taxon>
        <taxon>Cytophagia</taxon>
        <taxon>Cytophagales</taxon>
        <taxon>Fulvivirgaceae</taxon>
        <taxon>Chryseolinea</taxon>
    </lineage>
</organism>
<dbReference type="NCBIfam" id="TIGR04057">
    <property type="entry name" value="SusC_RagA_signa"/>
    <property type="match status" value="1"/>
</dbReference>
<proteinExistence type="inferred from homology"/>
<dbReference type="STRING" id="947013.SAMN04488109_4831"/>
<dbReference type="InterPro" id="IPR012910">
    <property type="entry name" value="Plug_dom"/>
</dbReference>
<gene>
    <name evidence="13" type="ORF">SAMN04488109_4831</name>
</gene>
<dbReference type="InterPro" id="IPR036942">
    <property type="entry name" value="Beta-barrel_TonB_sf"/>
</dbReference>
<sequence>MNKKFYRDIGLFLLTVVCLLATTSAGFSAPASFLVQQTKISGKVISADNEVLPGVNVIIKGTSEGTVTDAEGFYSINVPGPDATLVFSFIGFSPEEITVGNQTRLDVTMTPALEALSEIVVIGYGEVKKSDLTGSVSSVKAEELKAIPTTSFDQALQGRAAGVQVQQTSGQPGAEASIRIRGTSSITAANEPLYVIDGMLVNSSTADVTAGGFQGPRIGPLSAINPSDIESIEILKDASATAIYGSRGANGVILITTKRGKKGTSALNFESYYGVQQVSKQLDLLNASQFGSLVNEARSNAGLPLVYTNPQNLGTGTDWQKEIYRTAPIQNYQLSFTGGTEKTQYAISGGLFDQDGVVIGSDFKRYSFRTNINTEISKKLSVGTNMSLSSTSGNVLNTGLQFIAPGVIGEALTMNPILPVYDPAQKGGYTYENTIGPAQAAQTGTVAGNPVAEARSAKALSTSTRILGNVEAKYKIINALVFKTSLGIDAVFSKDRMFQPSWLRAAQAAKGVAGLATLQGVTWLNENTLTYDKQLGKDNLNVVVGYTLQEFQNESFGVNVFGTDDQLGYHHVGSASSPQAPYNSESKWSMVSYLGRAQYSLNHKYLFTVTGRVDGSSKFGAANKYAFFPSGAFAWRMSDESFMQDIDFLSDLKLKASLGTIGNQAINPYQSLPTVASYGQGVFNNGTTVLPYNSSQPQIYNNPNLKWETTRQFNIGFDAGFLDGRIQMTAEYYRKYTYDLLLNTPISSTTGFENTYLNVGNVENKGFDLEITTVNTSSSSALKWNTSLNLSMNRNEVTKLATDSDVQLGNGLILREGQPIGTFYGYVFDGIFQTDEEVSKSAVFANQKSGASQAKAGDRKYKDIVPDGVIDDKDRTIIGHALPKYTWGLNNTLSFKNFTLNFFFQASQGNNMNNLNRMFLEDMNGEHNVLADAALNRWTPTNPSNEYPRALAKRTADVGTISSKFIEDASYIRLKNVNLAYNVPSMMLDRFGMRSLRIYVSATNLFTSTNYRGYDPEGSSYGTATAYPGIDQGRYPLTKTYLVGLNLGF</sequence>
<evidence type="ECO:0000256" key="8">
    <source>
        <dbReference type="PROSITE-ProRule" id="PRU01360"/>
    </source>
</evidence>
<dbReference type="Gene3D" id="2.60.40.1120">
    <property type="entry name" value="Carboxypeptidase-like, regulatory domain"/>
    <property type="match status" value="1"/>
</dbReference>
<dbReference type="InterPro" id="IPR008969">
    <property type="entry name" value="CarboxyPept-like_regulatory"/>
</dbReference>
<dbReference type="NCBIfam" id="TIGR04056">
    <property type="entry name" value="OMP_RagA_SusC"/>
    <property type="match status" value="1"/>
</dbReference>
<dbReference type="Pfam" id="PF00593">
    <property type="entry name" value="TonB_dep_Rec_b-barrel"/>
    <property type="match status" value="1"/>
</dbReference>
<evidence type="ECO:0000259" key="11">
    <source>
        <dbReference type="Pfam" id="PF00593"/>
    </source>
</evidence>
<feature type="domain" description="TonB-dependent receptor plug" evidence="12">
    <location>
        <begin position="129"/>
        <end position="252"/>
    </location>
</feature>
<dbReference type="Gene3D" id="2.40.170.20">
    <property type="entry name" value="TonB-dependent receptor, beta-barrel domain"/>
    <property type="match status" value="1"/>
</dbReference>
<keyword evidence="4 8" id="KW-0812">Transmembrane</keyword>
<keyword evidence="5 9" id="KW-0798">TonB box</keyword>
<dbReference type="FunFam" id="2.170.130.10:FF:000008">
    <property type="entry name" value="SusC/RagA family TonB-linked outer membrane protein"/>
    <property type="match status" value="1"/>
</dbReference>
<dbReference type="InterPro" id="IPR000531">
    <property type="entry name" value="Beta-barrel_TonB"/>
</dbReference>
<dbReference type="SUPFAM" id="SSF49464">
    <property type="entry name" value="Carboxypeptidase regulatory domain-like"/>
    <property type="match status" value="1"/>
</dbReference>
<evidence type="ECO:0000256" key="3">
    <source>
        <dbReference type="ARBA" id="ARBA00022452"/>
    </source>
</evidence>
<evidence type="ECO:0000256" key="5">
    <source>
        <dbReference type="ARBA" id="ARBA00023077"/>
    </source>
</evidence>
<dbReference type="GO" id="GO:0009279">
    <property type="term" value="C:cell outer membrane"/>
    <property type="evidence" value="ECO:0007669"/>
    <property type="project" value="UniProtKB-SubCell"/>
</dbReference>
<dbReference type="Gene3D" id="2.170.130.10">
    <property type="entry name" value="TonB-dependent receptor, plug domain"/>
    <property type="match status" value="1"/>
</dbReference>
<dbReference type="InterPro" id="IPR023996">
    <property type="entry name" value="TonB-dep_OMP_SusC/RagA"/>
</dbReference>
<dbReference type="InterPro" id="IPR037066">
    <property type="entry name" value="Plug_dom_sf"/>
</dbReference>
<accession>A0A1M5UQB8</accession>
<evidence type="ECO:0000256" key="6">
    <source>
        <dbReference type="ARBA" id="ARBA00023136"/>
    </source>
</evidence>
<evidence type="ECO:0000259" key="12">
    <source>
        <dbReference type="Pfam" id="PF07715"/>
    </source>
</evidence>
<evidence type="ECO:0000256" key="1">
    <source>
        <dbReference type="ARBA" id="ARBA00004571"/>
    </source>
</evidence>
<keyword evidence="14" id="KW-1185">Reference proteome</keyword>
<keyword evidence="10" id="KW-0732">Signal</keyword>
<dbReference type="Pfam" id="PF13715">
    <property type="entry name" value="CarbopepD_reg_2"/>
    <property type="match status" value="1"/>
</dbReference>
<evidence type="ECO:0000256" key="7">
    <source>
        <dbReference type="ARBA" id="ARBA00023237"/>
    </source>
</evidence>
<evidence type="ECO:0000256" key="4">
    <source>
        <dbReference type="ARBA" id="ARBA00022692"/>
    </source>
</evidence>
<dbReference type="InterPro" id="IPR023997">
    <property type="entry name" value="TonB-dep_OMP_SusC/RagA_CS"/>
</dbReference>
<dbReference type="SUPFAM" id="SSF56935">
    <property type="entry name" value="Porins"/>
    <property type="match status" value="1"/>
</dbReference>
<protein>
    <submittedName>
        <fullName evidence="13">TonB-linked outer membrane protein, SusC/RagA family</fullName>
    </submittedName>
</protein>
<dbReference type="InterPro" id="IPR039426">
    <property type="entry name" value="TonB-dep_rcpt-like"/>
</dbReference>
<keyword evidence="6 8" id="KW-0472">Membrane</keyword>
<reference evidence="13 14" key="1">
    <citation type="submission" date="2016-11" db="EMBL/GenBank/DDBJ databases">
        <authorList>
            <person name="Jaros S."/>
            <person name="Januszkiewicz K."/>
            <person name="Wedrychowicz H."/>
        </authorList>
    </citation>
    <scope>NUCLEOTIDE SEQUENCE [LARGE SCALE GENOMIC DNA]</scope>
    <source>
        <strain evidence="13 14">DSM 24574</strain>
    </source>
</reference>
<comment type="similarity">
    <text evidence="8 9">Belongs to the TonB-dependent receptor family.</text>
</comment>
<keyword evidence="3 8" id="KW-1134">Transmembrane beta strand</keyword>
<evidence type="ECO:0000256" key="10">
    <source>
        <dbReference type="SAM" id="SignalP"/>
    </source>
</evidence>
<name>A0A1M5UQB8_9BACT</name>
<evidence type="ECO:0000256" key="2">
    <source>
        <dbReference type="ARBA" id="ARBA00022448"/>
    </source>
</evidence>